<dbReference type="Gene3D" id="2.20.130.20">
    <property type="match status" value="1"/>
</dbReference>
<dbReference type="InterPro" id="IPR011626">
    <property type="entry name" value="Alpha-macroglobulin_TED"/>
</dbReference>
<dbReference type="Gene3D" id="2.60.40.10">
    <property type="entry name" value="Immunoglobulins"/>
    <property type="match status" value="2"/>
</dbReference>
<dbReference type="SMART" id="SM01360">
    <property type="entry name" value="A2M"/>
    <property type="match status" value="1"/>
</dbReference>
<feature type="region of interest" description="Disordered" evidence="12">
    <location>
        <begin position="1504"/>
        <end position="1530"/>
    </location>
</feature>
<dbReference type="Pfam" id="PF07703">
    <property type="entry name" value="A2M_BRD"/>
    <property type="match status" value="1"/>
</dbReference>
<evidence type="ECO:0000256" key="9">
    <source>
        <dbReference type="ARBA" id="ARBA00057615"/>
    </source>
</evidence>
<dbReference type="InterPro" id="IPR041555">
    <property type="entry name" value="MG3"/>
</dbReference>
<dbReference type="InterPro" id="IPR019742">
    <property type="entry name" value="MacrogloblnA2_CS"/>
</dbReference>
<evidence type="ECO:0000256" key="5">
    <source>
        <dbReference type="ARBA" id="ARBA00022729"/>
    </source>
</evidence>
<dbReference type="InterPro" id="IPR050473">
    <property type="entry name" value="A2M/Complement_sys"/>
</dbReference>
<evidence type="ECO:0000256" key="2">
    <source>
        <dbReference type="ARBA" id="ARBA00010952"/>
    </source>
</evidence>
<keyword evidence="7" id="KW-1015">Disulfide bond</keyword>
<evidence type="ECO:0000256" key="3">
    <source>
        <dbReference type="ARBA" id="ARBA00022525"/>
    </source>
</evidence>
<evidence type="ECO:0000259" key="15">
    <source>
        <dbReference type="SMART" id="SM01360"/>
    </source>
</evidence>
<dbReference type="InterPro" id="IPR009048">
    <property type="entry name" value="A-macroglobulin_rcpt-bd"/>
</dbReference>
<dbReference type="InterPro" id="IPR013783">
    <property type="entry name" value="Ig-like_fold"/>
</dbReference>
<dbReference type="Gene3D" id="2.60.40.690">
    <property type="entry name" value="Alpha-macroglobulin, receptor-binding domain"/>
    <property type="match status" value="1"/>
</dbReference>
<keyword evidence="5 13" id="KW-0732">Signal</keyword>
<dbReference type="Pfam" id="PF07678">
    <property type="entry name" value="TED_complement"/>
    <property type="match status" value="1"/>
</dbReference>
<dbReference type="EMBL" id="AB622470">
    <property type="protein sequence ID" value="BAK64111.1"/>
    <property type="molecule type" value="mRNA"/>
</dbReference>
<dbReference type="Pfam" id="PF17791">
    <property type="entry name" value="MG3"/>
    <property type="match status" value="1"/>
</dbReference>
<dbReference type="InterPro" id="IPR047565">
    <property type="entry name" value="Alpha-macroglob_thiol-ester_cl"/>
</dbReference>
<organism evidence="17">
    <name type="scientific">Hasarius adansoni</name>
    <dbReference type="NCBI Taxonomy" id="243517"/>
    <lineage>
        <taxon>Eukaryota</taxon>
        <taxon>Metazoa</taxon>
        <taxon>Ecdysozoa</taxon>
        <taxon>Arthropoda</taxon>
        <taxon>Chelicerata</taxon>
        <taxon>Arachnida</taxon>
        <taxon>Araneae</taxon>
        <taxon>Araneomorphae</taxon>
        <taxon>Entelegynae</taxon>
        <taxon>Dionycha</taxon>
        <taxon>Salticidae</taxon>
        <taxon>Salticinae</taxon>
        <taxon>Salticoida</taxon>
        <taxon>Hasariini</taxon>
        <taxon>Hasarius</taxon>
    </lineage>
</organism>
<dbReference type="InterPro" id="IPR011625">
    <property type="entry name" value="A2M_N_BRD"/>
</dbReference>
<dbReference type="CDD" id="cd02897">
    <property type="entry name" value="A2M_2"/>
    <property type="match status" value="1"/>
</dbReference>
<dbReference type="InterPro" id="IPR002890">
    <property type="entry name" value="MG2"/>
</dbReference>
<keyword evidence="6" id="KW-0722">Serine protease inhibitor</keyword>
<dbReference type="InterPro" id="IPR008930">
    <property type="entry name" value="Terpenoid_cyclase/PrenylTrfase"/>
</dbReference>
<dbReference type="GO" id="GO:0004867">
    <property type="term" value="F:serine-type endopeptidase inhibitor activity"/>
    <property type="evidence" value="ECO:0007669"/>
    <property type="project" value="UniProtKB-KW"/>
</dbReference>
<feature type="chain" id="PRO_5003423511" description="TEP1-F" evidence="13">
    <location>
        <begin position="24"/>
        <end position="1717"/>
    </location>
</feature>
<dbReference type="InterPro" id="IPR036595">
    <property type="entry name" value="A-macroglobulin_rcpt-bd_sf"/>
</dbReference>
<proteinExistence type="evidence at transcript level"/>
<dbReference type="GO" id="GO:0005615">
    <property type="term" value="C:extracellular space"/>
    <property type="evidence" value="ECO:0007669"/>
    <property type="project" value="InterPro"/>
</dbReference>
<evidence type="ECO:0000256" key="8">
    <source>
        <dbReference type="ARBA" id="ARBA00023180"/>
    </source>
</evidence>
<dbReference type="Pfam" id="PF01835">
    <property type="entry name" value="MG2"/>
    <property type="match status" value="1"/>
</dbReference>
<evidence type="ECO:0000313" key="17">
    <source>
        <dbReference type="EMBL" id="BAK64111.1"/>
    </source>
</evidence>
<dbReference type="InterPro" id="IPR001599">
    <property type="entry name" value="Macroglobln_a2"/>
</dbReference>
<feature type="compositionally biased region" description="Polar residues" evidence="12">
    <location>
        <begin position="1506"/>
        <end position="1523"/>
    </location>
</feature>
<evidence type="ECO:0000256" key="11">
    <source>
        <dbReference type="ARBA" id="ARBA00078071"/>
    </source>
</evidence>
<dbReference type="Gene3D" id="2.60.40.1930">
    <property type="match status" value="2"/>
</dbReference>
<dbReference type="PROSITE" id="PS00477">
    <property type="entry name" value="ALPHA_2_MACROGLOBULIN"/>
    <property type="match status" value="1"/>
</dbReference>
<dbReference type="SUPFAM" id="SSF48239">
    <property type="entry name" value="Terpenoid cyclases/Protein prenyltransferases"/>
    <property type="match status" value="1"/>
</dbReference>
<dbReference type="Pfam" id="PF00207">
    <property type="entry name" value="A2M"/>
    <property type="match status" value="1"/>
</dbReference>
<evidence type="ECO:0000259" key="14">
    <source>
        <dbReference type="SMART" id="SM01359"/>
    </source>
</evidence>
<evidence type="ECO:0000256" key="13">
    <source>
        <dbReference type="SAM" id="SignalP"/>
    </source>
</evidence>
<feature type="domain" description="Alpha-2-macroglobulin bait region" evidence="14">
    <location>
        <begin position="458"/>
        <end position="625"/>
    </location>
</feature>
<dbReference type="InterPro" id="IPR014756">
    <property type="entry name" value="Ig_E-set"/>
</dbReference>
<dbReference type="SUPFAM" id="SSF81296">
    <property type="entry name" value="E set domains"/>
    <property type="match status" value="1"/>
</dbReference>
<comment type="function">
    <text evidence="9">Binds covalently through a thioester bond to the pathogen surface resulting in pathogen clearance.</text>
</comment>
<evidence type="ECO:0000256" key="6">
    <source>
        <dbReference type="ARBA" id="ARBA00022900"/>
    </source>
</evidence>
<dbReference type="PANTHER" id="PTHR11412:SF171">
    <property type="entry name" value="PREGNANCY ZONE PROTEIN-LIKE PROTEIN"/>
    <property type="match status" value="1"/>
</dbReference>
<keyword evidence="4" id="KW-0646">Protease inhibitor</keyword>
<dbReference type="PANTHER" id="PTHR11412">
    <property type="entry name" value="MACROGLOBULIN / COMPLEMENT"/>
    <property type="match status" value="1"/>
</dbReference>
<evidence type="ECO:0000256" key="10">
    <source>
        <dbReference type="ARBA" id="ARBA00063781"/>
    </source>
</evidence>
<sequence>MDNLTRFLVLCCTLCSLTIAVRGSKGNFILTAPRAIDAGSIVYFTLTVFDIPQGGTVTLRLTHLISNVLIAESRVSVHNNYNTWVEMNVPPMSSDISATLHIIGSFSSDYHIEASQNIHIRHNTILTFIQTDKPLYKPGQTIRFRVLPMDNQLKPLDANTMGDIWIEDPSGIRVAQWNHEQFTEGIKQFELPLSGEPPLGTWNIHAFINQVTTSQTFIVKKYVLPKFDVSIKPPAVIMADAQTIPIEVCAKYTYGKYVEGSLKAKVTYKKLWTFMYRDQRTIPSVEHQAELPGCHTFQVNTDDLLMQTEEFGGKELEIFAEVTENVTGIVRNATTSFEISHQKVFLEFLRDNDYYKPKMPYVGQLEAKNPDGTPALSEKIQICVTLEGKQCLIFTSDKNGLIGFAIKPSPVSRDIRVEATTINYEDVHYSSTFWTRKLRKPTATMILSPWYSPSWSYLQIQPTTEEFECDKAQKVTVQYTAERGSTIKFYHQVLSKGRIVQQGSHQRTFYSKVEEIQYDFEEQIVKKGSSSGNSSETEIGEFILAFDTRATMSPISRLLIFYVRDDKEVVADSRKFRIKKCLQNKVSLHFRHEQQYPNTEATMLLSASPSSLCGIHMVDKSIRLLEDDTTFNTDKLFKIMESYDTGKDPTEFPGICIEDSKEDKPRMPRNMIFQDTFPRSGRPYVDARQAFEEAGMTVITDLKLKSYHCTYYELPIPLMLPDSRYEDTEPQFITRVEALPSNSEEIRSFFPETWLWELHSVDSTGETAIKRQLPHTITEWVGGAVCVHPKTGLGIWDISSVTTFQPFFIDFHLPYSVIRGESFPLVVTVFNYLSECLPIKLSLEPSDDYTLLTELRFQKTCVCGGQSSSVSFPVRPATLGMVNFTVYGYSIEQDDEACGNEITARLSARDAITKEILVEAEGFPKEDVFNYFICPENTNGSFATEIPLLLPDDVIMDSARAYMTITGDVMGPSIKGLKKLVSLPFGCGEQNMVLFVPNIFVLDYLTSTEKLTDDIKEECLHNMKTGYQRELQYKHSDGSYSAFGASDKEGSLWLTAFVLRSFGQARRFMNVDENDLSATRSWILKKQFENGCFIPSGTVLNKEMKGGLSSSEQSLAPLTAYVLISLLESDMEKHDTLVVKNALKCLESEKQPNIYVLSLFAYASALAKENETYGRYLDELDKRAITKDYMKYWEPSSNSKSVAVEIASYYMLARFEMEEAKALKSVLPVVRWITHQRNSYGGFISTQDTVVALQALAKYASYISKNPVDIALAVETDDMTQGFKLDESNKLVTQQLKIVDLPTTVDIDAYGDGCAVVQFSLRYNVEKVSNTGGLELNVNARRRGSNECNLPSLGICMRYAVHKEKTNMAVLSVKLPSGYVADEWSLLLLENDKEVQLMRHEIEENVVNLYFEEITNDARCFEFHVKSEFEVENVMPSIIRLYDYYQPDRQVTKDYSIPSTCNSTFLPDLTRFPLFKSSEPLHSDFDEFQEFSDTLNGELPEIITPPETTDYQTESRNVSGSDWNSEETPDHLNDSLYPLEVLETSNSIDQREGNISQISTFVDVDHDLDFPDGLEGNMPVSVLPPPDFVQPDCPVCSDSFPSNFSAVYCNSAFALKVMKRENNMKTVKIIQDVSFYIDSPKAIKKFGELEYEEECTCTELAEDGKILFIVGSPLSLWNSNGKKHRIHLTSSVHVLLVPPKQIYSFITEAKSSCANDP</sequence>
<dbReference type="Gene3D" id="2.60.40.1940">
    <property type="match status" value="1"/>
</dbReference>
<accession>G1UIC7</accession>
<comment type="subcellular location">
    <subcellularLocation>
        <location evidence="1">Secreted</location>
    </subcellularLocation>
</comment>
<feature type="domain" description="Alpha-2-macroglobulin" evidence="15">
    <location>
        <begin position="753"/>
        <end position="843"/>
    </location>
</feature>
<evidence type="ECO:0000259" key="16">
    <source>
        <dbReference type="SMART" id="SM01361"/>
    </source>
</evidence>
<evidence type="ECO:0000256" key="12">
    <source>
        <dbReference type="SAM" id="MobiDB-lite"/>
    </source>
</evidence>
<evidence type="ECO:0000256" key="7">
    <source>
        <dbReference type="ARBA" id="ARBA00023157"/>
    </source>
</evidence>
<name>G1UIC7_9ARAC</name>
<dbReference type="SUPFAM" id="SSF49410">
    <property type="entry name" value="Alpha-macroglobulin receptor domain"/>
    <property type="match status" value="1"/>
</dbReference>
<keyword evidence="8" id="KW-0325">Glycoprotein</keyword>
<evidence type="ECO:0000256" key="4">
    <source>
        <dbReference type="ARBA" id="ARBA00022690"/>
    </source>
</evidence>
<gene>
    <name evidence="17" type="primary">A2M</name>
</gene>
<dbReference type="SMART" id="SM01359">
    <property type="entry name" value="A2M_N_2"/>
    <property type="match status" value="1"/>
</dbReference>
<feature type="signal peptide" evidence="13">
    <location>
        <begin position="1"/>
        <end position="23"/>
    </location>
</feature>
<dbReference type="FunFam" id="1.50.10.20:FF:000001">
    <property type="entry name" value="CD109 isoform 1"/>
    <property type="match status" value="1"/>
</dbReference>
<dbReference type="Pfam" id="PF17789">
    <property type="entry name" value="MG4"/>
    <property type="match status" value="1"/>
</dbReference>
<dbReference type="InterPro" id="IPR041813">
    <property type="entry name" value="A2M_TED"/>
</dbReference>
<evidence type="ECO:0000256" key="1">
    <source>
        <dbReference type="ARBA" id="ARBA00004613"/>
    </source>
</evidence>
<comment type="subunit">
    <text evidence="10">Heterodimer of a TEP1-N chain and an TEP1-C chain non-covalently linked. Forms a complex composed of TEP1-N and TEP1-C heterodimer, LRIM1 and APL1C; the interaction stabilizes TEP1-N and TEP1-C heterodimer, prevents its binding to tissues while circulating in the hemolymph and protects the thioester bond from hydrolysis. Mature TEP1 and to a lesser extent full-length TEP1 interact with SPCLIP1; the interaction is induced by microbial infection.</text>
</comment>
<reference evidence="17" key="1">
    <citation type="journal article" date="2012" name="Dev. Comp. Immunol.">
        <title>Evolution of the thioester-containing proteins (TEPs) of the arthropoda, revealed by molecular cloning of TEP genes from a spider, Hasarius adansoni.</title>
        <authorList>
            <person name="Sekiguchi R."/>
            <person name="Fujito N.T."/>
            <person name="Nonaka M."/>
        </authorList>
    </citation>
    <scope>NUCLEOTIDE SEQUENCE</scope>
</reference>
<dbReference type="SMART" id="SM01419">
    <property type="entry name" value="Thiol-ester_cl"/>
    <property type="match status" value="1"/>
</dbReference>
<dbReference type="Gene3D" id="1.50.10.20">
    <property type="match status" value="1"/>
</dbReference>
<dbReference type="SMART" id="SM01361">
    <property type="entry name" value="A2M_recep"/>
    <property type="match status" value="1"/>
</dbReference>
<protein>
    <recommendedName>
        <fullName evidence="11">TEP1-F</fullName>
    </recommendedName>
</protein>
<keyword evidence="3" id="KW-0964">Secreted</keyword>
<dbReference type="Gene3D" id="2.60.120.1540">
    <property type="match status" value="1"/>
</dbReference>
<dbReference type="Pfam" id="PF07677">
    <property type="entry name" value="A2M_recep"/>
    <property type="match status" value="1"/>
</dbReference>
<feature type="domain" description="Alpha-macroglobulin receptor-binding" evidence="16">
    <location>
        <begin position="1366"/>
        <end position="1455"/>
    </location>
</feature>
<dbReference type="FunFam" id="2.60.40.1930:FF:000001">
    <property type="entry name" value="CD109 isoform 3"/>
    <property type="match status" value="1"/>
</dbReference>
<dbReference type="InterPro" id="IPR040839">
    <property type="entry name" value="MG4"/>
</dbReference>
<comment type="similarity">
    <text evidence="2">Belongs to the protease inhibitor I39 (alpha-2-macroglobulin) family.</text>
</comment>